<evidence type="ECO:0000313" key="11">
    <source>
        <dbReference type="EMBL" id="KIK47692.1"/>
    </source>
</evidence>
<evidence type="ECO:0000256" key="8">
    <source>
        <dbReference type="ARBA" id="ARBA00023136"/>
    </source>
</evidence>
<keyword evidence="7" id="KW-0406">Ion transport</keyword>
<sequence>MQVDPRNESFLQPVDDKDKDNIELDTLQDILVTPRESYRTAEYDSQDFYDDVENISDGSAALLGSSGRTRGSERILSSTGRVWSQVGSIVVECAPTLLMTTISLLFTGELLDRVSRWRAMRTIDELIMIVPVVLNLKGNLEMNLSARMGTAANMGELDDRSAQRKIVGGNLALLQVQATVVAFVAACVAMLLGLLVPELSSGPVDPFPQNSTLLLTARVPRPPPPLGGKPKSGLIEYVRFTMVASSAMMSACLSSITLGSFMCFLVIICRRYGHNIAPPIASCLGDLVTLSLLGAISSILINVVNTPIPLICVTLTILSATLCVFLVRRNSSVRDLIYQGWVPLFGAMVISCATGIVLDMFASRYQGFPLLAIVISGLPGSVGSIFVSRLSTALHAASANAPLHKSEPSPKLVMVTLTVITIPIEILFLCTLRAFGWLKLPIIFAILSVLFFCCAVFTSLVVARLLTNFLWSKDLDPDIYALPIHSALMDLIGQLLLVLCFEIVSILGMNL</sequence>
<proteinExistence type="inferred from homology"/>
<feature type="transmembrane region" description="Helical" evidence="9">
    <location>
        <begin position="340"/>
        <end position="362"/>
    </location>
</feature>
<feature type="transmembrane region" description="Helical" evidence="9">
    <location>
        <begin position="171"/>
        <end position="196"/>
    </location>
</feature>
<dbReference type="Gene3D" id="1.10.357.20">
    <property type="entry name" value="SLC41 divalent cation transporters, integral membrane domain"/>
    <property type="match status" value="2"/>
</dbReference>
<dbReference type="PANTHER" id="PTHR16228">
    <property type="entry name" value="DIVALENT CATION TRANSPORTER SOLUTE CARRIER FAMILY 41"/>
    <property type="match status" value="1"/>
</dbReference>
<accession>A0A0D0BPK1</accession>
<dbReference type="PANTHER" id="PTHR16228:SF7">
    <property type="entry name" value="SLC41A_MGTE INTEGRAL MEMBRANE DOMAIN-CONTAINING PROTEIN"/>
    <property type="match status" value="1"/>
</dbReference>
<feature type="transmembrane region" description="Helical" evidence="9">
    <location>
        <begin position="487"/>
        <end position="509"/>
    </location>
</feature>
<comment type="similarity">
    <text evidence="2">Belongs to the SLC41A transporter family.</text>
</comment>
<name>A0A0D0BPK1_9AGAM</name>
<feature type="domain" description="SLC41A/MgtE integral membrane" evidence="10">
    <location>
        <begin position="374"/>
        <end position="500"/>
    </location>
</feature>
<dbReference type="InParanoid" id="A0A0D0BPK1"/>
<feature type="domain" description="SLC41A/MgtE integral membrane" evidence="10">
    <location>
        <begin position="130"/>
        <end position="293"/>
    </location>
</feature>
<dbReference type="SUPFAM" id="SSF161093">
    <property type="entry name" value="MgtE membrane domain-like"/>
    <property type="match status" value="2"/>
</dbReference>
<comment type="subcellular location">
    <subcellularLocation>
        <location evidence="1">Membrane</location>
        <topology evidence="1">Multi-pass membrane protein</topology>
    </subcellularLocation>
</comment>
<evidence type="ECO:0000256" key="1">
    <source>
        <dbReference type="ARBA" id="ARBA00004141"/>
    </source>
</evidence>
<evidence type="ECO:0000256" key="7">
    <source>
        <dbReference type="ARBA" id="ARBA00023065"/>
    </source>
</evidence>
<evidence type="ECO:0000256" key="6">
    <source>
        <dbReference type="ARBA" id="ARBA00022989"/>
    </source>
</evidence>
<dbReference type="Pfam" id="PF01769">
    <property type="entry name" value="MgtE"/>
    <property type="match status" value="2"/>
</dbReference>
<dbReference type="EMBL" id="KN835144">
    <property type="protein sequence ID" value="KIK47692.1"/>
    <property type="molecule type" value="Genomic_DNA"/>
</dbReference>
<dbReference type="GO" id="GO:0005886">
    <property type="term" value="C:plasma membrane"/>
    <property type="evidence" value="ECO:0007669"/>
    <property type="project" value="TreeGrafter"/>
</dbReference>
<gene>
    <name evidence="11" type="ORF">CY34DRAFT_73548</name>
</gene>
<evidence type="ECO:0000256" key="9">
    <source>
        <dbReference type="SAM" id="Phobius"/>
    </source>
</evidence>
<evidence type="ECO:0000256" key="4">
    <source>
        <dbReference type="ARBA" id="ARBA00022692"/>
    </source>
</evidence>
<feature type="transmembrane region" description="Helical" evidence="9">
    <location>
        <begin position="247"/>
        <end position="268"/>
    </location>
</feature>
<keyword evidence="8 9" id="KW-0472">Membrane</keyword>
<feature type="transmembrane region" description="Helical" evidence="9">
    <location>
        <begin position="412"/>
        <end position="436"/>
    </location>
</feature>
<feature type="transmembrane region" description="Helical" evidence="9">
    <location>
        <begin position="442"/>
        <end position="466"/>
    </location>
</feature>
<dbReference type="HOGENOM" id="CLU_018207_4_0_1"/>
<dbReference type="AlphaFoldDB" id="A0A0D0BPK1"/>
<dbReference type="InterPro" id="IPR045349">
    <property type="entry name" value="SLC41A1-3"/>
</dbReference>
<evidence type="ECO:0000256" key="2">
    <source>
        <dbReference type="ARBA" id="ARBA00009749"/>
    </source>
</evidence>
<keyword evidence="6 9" id="KW-1133">Transmembrane helix</keyword>
<keyword evidence="12" id="KW-1185">Reference proteome</keyword>
<dbReference type="GO" id="GO:0008324">
    <property type="term" value="F:monoatomic cation transmembrane transporter activity"/>
    <property type="evidence" value="ECO:0007669"/>
    <property type="project" value="InterPro"/>
</dbReference>
<evidence type="ECO:0000313" key="12">
    <source>
        <dbReference type="Proteomes" id="UP000054485"/>
    </source>
</evidence>
<evidence type="ECO:0000256" key="5">
    <source>
        <dbReference type="ARBA" id="ARBA00022842"/>
    </source>
</evidence>
<keyword evidence="3" id="KW-0813">Transport</keyword>
<evidence type="ECO:0000256" key="3">
    <source>
        <dbReference type="ARBA" id="ARBA00022448"/>
    </source>
</evidence>
<keyword evidence="4 9" id="KW-0812">Transmembrane</keyword>
<dbReference type="InterPro" id="IPR006667">
    <property type="entry name" value="SLC41_membr_dom"/>
</dbReference>
<feature type="transmembrane region" description="Helical" evidence="9">
    <location>
        <begin position="307"/>
        <end position="328"/>
    </location>
</feature>
<protein>
    <recommendedName>
        <fullName evidence="10">SLC41A/MgtE integral membrane domain-containing protein</fullName>
    </recommendedName>
</protein>
<reference evidence="11 12" key="1">
    <citation type="submission" date="2014-04" db="EMBL/GenBank/DDBJ databases">
        <authorList>
            <consortium name="DOE Joint Genome Institute"/>
            <person name="Kuo A."/>
            <person name="Ruytinx J."/>
            <person name="Rineau F."/>
            <person name="Colpaert J."/>
            <person name="Kohler A."/>
            <person name="Nagy L.G."/>
            <person name="Floudas D."/>
            <person name="Copeland A."/>
            <person name="Barry K.W."/>
            <person name="Cichocki N."/>
            <person name="Veneault-Fourrey C."/>
            <person name="LaButti K."/>
            <person name="Lindquist E.A."/>
            <person name="Lipzen A."/>
            <person name="Lundell T."/>
            <person name="Morin E."/>
            <person name="Murat C."/>
            <person name="Sun H."/>
            <person name="Tunlid A."/>
            <person name="Henrissat B."/>
            <person name="Grigoriev I.V."/>
            <person name="Hibbett D.S."/>
            <person name="Martin F."/>
            <person name="Nordberg H.P."/>
            <person name="Cantor M.N."/>
            <person name="Hua S.X."/>
        </authorList>
    </citation>
    <scope>NUCLEOTIDE SEQUENCE [LARGE SCALE GENOMIC DNA]</scope>
    <source>
        <strain evidence="11 12">UH-Slu-Lm8-n1</strain>
    </source>
</reference>
<feature type="transmembrane region" description="Helical" evidence="9">
    <location>
        <begin position="280"/>
        <end position="301"/>
    </location>
</feature>
<reference evidence="12" key="2">
    <citation type="submission" date="2015-01" db="EMBL/GenBank/DDBJ databases">
        <title>Evolutionary Origins and Diversification of the Mycorrhizal Mutualists.</title>
        <authorList>
            <consortium name="DOE Joint Genome Institute"/>
            <consortium name="Mycorrhizal Genomics Consortium"/>
            <person name="Kohler A."/>
            <person name="Kuo A."/>
            <person name="Nagy L.G."/>
            <person name="Floudas D."/>
            <person name="Copeland A."/>
            <person name="Barry K.W."/>
            <person name="Cichocki N."/>
            <person name="Veneault-Fourrey C."/>
            <person name="LaButti K."/>
            <person name="Lindquist E.A."/>
            <person name="Lipzen A."/>
            <person name="Lundell T."/>
            <person name="Morin E."/>
            <person name="Murat C."/>
            <person name="Riley R."/>
            <person name="Ohm R."/>
            <person name="Sun H."/>
            <person name="Tunlid A."/>
            <person name="Henrissat B."/>
            <person name="Grigoriev I.V."/>
            <person name="Hibbett D.S."/>
            <person name="Martin F."/>
        </authorList>
    </citation>
    <scope>NUCLEOTIDE SEQUENCE [LARGE SCALE GENOMIC DNA]</scope>
    <source>
        <strain evidence="12">UH-Slu-Lm8-n1</strain>
    </source>
</reference>
<evidence type="ECO:0000259" key="10">
    <source>
        <dbReference type="Pfam" id="PF01769"/>
    </source>
</evidence>
<dbReference type="Proteomes" id="UP000054485">
    <property type="component" value="Unassembled WGS sequence"/>
</dbReference>
<dbReference type="InterPro" id="IPR036739">
    <property type="entry name" value="SLC41_membr_dom_sf"/>
</dbReference>
<dbReference type="OrthoDB" id="666972at2759"/>
<keyword evidence="5" id="KW-0460">Magnesium</keyword>
<organism evidence="11 12">
    <name type="scientific">Suillus luteus UH-Slu-Lm8-n1</name>
    <dbReference type="NCBI Taxonomy" id="930992"/>
    <lineage>
        <taxon>Eukaryota</taxon>
        <taxon>Fungi</taxon>
        <taxon>Dikarya</taxon>
        <taxon>Basidiomycota</taxon>
        <taxon>Agaricomycotina</taxon>
        <taxon>Agaricomycetes</taxon>
        <taxon>Agaricomycetidae</taxon>
        <taxon>Boletales</taxon>
        <taxon>Suillineae</taxon>
        <taxon>Suillaceae</taxon>
        <taxon>Suillus</taxon>
    </lineage>
</organism>